<gene>
    <name evidence="2" type="ORF">LPJ64_001519</name>
</gene>
<dbReference type="AlphaFoldDB" id="A0A9W7XNC3"/>
<sequence length="144" mass="16829">MMLRLKRLLIWCTRHRSATQSRRRQQSRRNQENSGDSRQSQQRQRVGGRLFGRRAAVSMDEPRRRNSSSSNSSSDNMSTETLVDEKHRARAFSDPAISEYQHIYSYYPWSESEHEEILSRSPPPLRPHYATFPSLVEMGGFLSI</sequence>
<accession>A0A9W7XNC3</accession>
<reference evidence="2" key="1">
    <citation type="submission" date="2022-07" db="EMBL/GenBank/DDBJ databases">
        <title>Phylogenomic reconstructions and comparative analyses of Kickxellomycotina fungi.</title>
        <authorList>
            <person name="Reynolds N.K."/>
            <person name="Stajich J.E."/>
            <person name="Barry K."/>
            <person name="Grigoriev I.V."/>
            <person name="Crous P."/>
            <person name="Smith M.E."/>
        </authorList>
    </citation>
    <scope>NUCLEOTIDE SEQUENCE</scope>
    <source>
        <strain evidence="2">NBRC 105413</strain>
    </source>
</reference>
<evidence type="ECO:0000313" key="3">
    <source>
        <dbReference type="Proteomes" id="UP001145021"/>
    </source>
</evidence>
<comment type="caution">
    <text evidence="2">The sequence shown here is derived from an EMBL/GenBank/DDBJ whole genome shotgun (WGS) entry which is preliminary data.</text>
</comment>
<protein>
    <submittedName>
        <fullName evidence="2">Uncharacterized protein</fullName>
    </submittedName>
</protein>
<evidence type="ECO:0000313" key="2">
    <source>
        <dbReference type="EMBL" id="KAJ1647055.1"/>
    </source>
</evidence>
<proteinExistence type="predicted"/>
<feature type="compositionally biased region" description="Low complexity" evidence="1">
    <location>
        <begin position="67"/>
        <end position="78"/>
    </location>
</feature>
<dbReference type="EMBL" id="JANBOH010000040">
    <property type="protein sequence ID" value="KAJ1647055.1"/>
    <property type="molecule type" value="Genomic_DNA"/>
</dbReference>
<feature type="region of interest" description="Disordered" evidence="1">
    <location>
        <begin position="16"/>
        <end position="87"/>
    </location>
</feature>
<feature type="compositionally biased region" description="Basic residues" evidence="1">
    <location>
        <begin position="16"/>
        <end position="27"/>
    </location>
</feature>
<keyword evidence="3" id="KW-1185">Reference proteome</keyword>
<dbReference type="Proteomes" id="UP001145021">
    <property type="component" value="Unassembled WGS sequence"/>
</dbReference>
<name>A0A9W7XNC3_9FUNG</name>
<organism evidence="2 3">
    <name type="scientific">Coemansia asiatica</name>
    <dbReference type="NCBI Taxonomy" id="1052880"/>
    <lineage>
        <taxon>Eukaryota</taxon>
        <taxon>Fungi</taxon>
        <taxon>Fungi incertae sedis</taxon>
        <taxon>Zoopagomycota</taxon>
        <taxon>Kickxellomycotina</taxon>
        <taxon>Kickxellomycetes</taxon>
        <taxon>Kickxellales</taxon>
        <taxon>Kickxellaceae</taxon>
        <taxon>Coemansia</taxon>
    </lineage>
</organism>
<feature type="compositionally biased region" description="Low complexity" evidence="1">
    <location>
        <begin position="34"/>
        <end position="48"/>
    </location>
</feature>
<evidence type="ECO:0000256" key="1">
    <source>
        <dbReference type="SAM" id="MobiDB-lite"/>
    </source>
</evidence>